<dbReference type="CDD" id="cd02955">
    <property type="entry name" value="SSP411"/>
    <property type="match status" value="1"/>
</dbReference>
<dbReference type="PANTHER" id="PTHR42899:SF1">
    <property type="entry name" value="SPERMATOGENESIS-ASSOCIATED PROTEIN 20"/>
    <property type="match status" value="1"/>
</dbReference>
<proteinExistence type="predicted"/>
<dbReference type="PANTHER" id="PTHR42899">
    <property type="entry name" value="SPERMATOGENESIS-ASSOCIATED PROTEIN 20"/>
    <property type="match status" value="1"/>
</dbReference>
<name>A0A831PQJ8_9BACT</name>
<dbReference type="PIRSF" id="PIRSF006402">
    <property type="entry name" value="UCP006402_thioredoxin"/>
    <property type="match status" value="1"/>
</dbReference>
<dbReference type="Gene3D" id="3.40.30.10">
    <property type="entry name" value="Glutaredoxin"/>
    <property type="match status" value="1"/>
</dbReference>
<dbReference type="InterPro" id="IPR024705">
    <property type="entry name" value="Ssp411"/>
</dbReference>
<feature type="domain" description="Spermatogenesis-associated protein 20-like TRX" evidence="1">
    <location>
        <begin position="6"/>
        <end position="152"/>
    </location>
</feature>
<evidence type="ECO:0000259" key="1">
    <source>
        <dbReference type="Pfam" id="PF03190"/>
    </source>
</evidence>
<dbReference type="Gene3D" id="1.50.10.20">
    <property type="match status" value="1"/>
</dbReference>
<reference evidence="2" key="1">
    <citation type="journal article" date="2020" name="mSystems">
        <title>Genome- and Community-Level Interaction Insights into Carbon Utilization and Element Cycling Functions of Hydrothermarchaeota in Hydrothermal Sediment.</title>
        <authorList>
            <person name="Zhou Z."/>
            <person name="Liu Y."/>
            <person name="Xu W."/>
            <person name="Pan J."/>
            <person name="Luo Z.H."/>
            <person name="Li M."/>
        </authorList>
    </citation>
    <scope>NUCLEOTIDE SEQUENCE [LARGE SCALE GENOMIC DNA]</scope>
    <source>
        <strain evidence="2">SpSt-1217</strain>
    </source>
</reference>
<dbReference type="GO" id="GO:0005975">
    <property type="term" value="P:carbohydrate metabolic process"/>
    <property type="evidence" value="ECO:0007669"/>
    <property type="project" value="InterPro"/>
</dbReference>
<dbReference type="AlphaFoldDB" id="A0A831PQJ8"/>
<sequence length="672" mass="77218">MKKSHTNALIHSSSPYLLQHAHNPVNWHPCDDQLLKKAQQEDKLLLVSIGYAACHWCHVMEHESFEDEEVAGVMNEHFVCIKVDREERPDVDHYYMSAVHLMGQQGGWPLNVIALPDGRPVWGGTYFPKETWVKNILAVANFRRENRAKTNEYAESLQQGITRVSLLAPVENVYAVSAPLIERAVNGWKDHFDNENGGRNGYPKFPMPVNTDFLMHYGFSKNDRKVLAFVKLTFEKMARGGIYDQIGGGFARYSVDEKWKVPHFEKMLYDNGQLLSLYSKGYQLFKSDEFKTVVYETADFILRELADDSSAFWSALDADSEGEEGKFYVWKKGELEELLKDDFALFSKYFNVNPRGFWEKGNYILLRNGSDEDFTRENNLELSELKKKVHHWKKLLLKERNKRHRPGLDDKTLASWNALAIQGLTDAFKAFNDDRFLKPALENGRFIKKQMMKPDGRLFHTWKKGKSRVNGFLEDYALVIQAFVSLFEVTGGVDWLDAATQLLNYSHTRFYDPDSGLFYFSERDADQVVTNHFQNEDNVIPAANSVMANNLHKLSLILGDPQYMTQAKKMLQHITPLFPKYPQAYANWGNAMLKMAKPSFEVVVCGSEAETKIRKMQTDFRPNVLWAFSTGKSNVPVLKDRFAAGKTWIYVCHEGTCQLPVEDVEDALKLIS</sequence>
<dbReference type="Proteomes" id="UP000886047">
    <property type="component" value="Unassembled WGS sequence"/>
</dbReference>
<comment type="caution">
    <text evidence="2">The sequence shown here is derived from an EMBL/GenBank/DDBJ whole genome shotgun (WGS) entry which is preliminary data.</text>
</comment>
<dbReference type="InterPro" id="IPR004879">
    <property type="entry name" value="Ssp411-like_TRX"/>
</dbReference>
<evidence type="ECO:0000313" key="2">
    <source>
        <dbReference type="EMBL" id="HDR51758.1"/>
    </source>
</evidence>
<dbReference type="InterPro" id="IPR036249">
    <property type="entry name" value="Thioredoxin-like_sf"/>
</dbReference>
<dbReference type="SUPFAM" id="SSF48208">
    <property type="entry name" value="Six-hairpin glycosidases"/>
    <property type="match status" value="1"/>
</dbReference>
<organism evidence="2">
    <name type="scientific">Mariniphaga anaerophila</name>
    <dbReference type="NCBI Taxonomy" id="1484053"/>
    <lineage>
        <taxon>Bacteria</taxon>
        <taxon>Pseudomonadati</taxon>
        <taxon>Bacteroidota</taxon>
        <taxon>Bacteroidia</taxon>
        <taxon>Marinilabiliales</taxon>
        <taxon>Prolixibacteraceae</taxon>
        <taxon>Mariniphaga</taxon>
    </lineage>
</organism>
<dbReference type="InterPro" id="IPR008928">
    <property type="entry name" value="6-hairpin_glycosidase_sf"/>
</dbReference>
<gene>
    <name evidence="2" type="ORF">ENN90_09115</name>
</gene>
<accession>A0A831PQJ8</accession>
<dbReference type="SUPFAM" id="SSF52833">
    <property type="entry name" value="Thioredoxin-like"/>
    <property type="match status" value="1"/>
</dbReference>
<dbReference type="Pfam" id="PF03190">
    <property type="entry name" value="Thioredox_DsbH"/>
    <property type="match status" value="1"/>
</dbReference>
<dbReference type="EMBL" id="DSDK01000492">
    <property type="protein sequence ID" value="HDR51758.1"/>
    <property type="molecule type" value="Genomic_DNA"/>
</dbReference>
<protein>
    <submittedName>
        <fullName evidence="2">Thioredoxin domain-containing protein</fullName>
    </submittedName>
</protein>